<evidence type="ECO:0000313" key="3">
    <source>
        <dbReference type="EMBL" id="MDM8275463.1"/>
    </source>
</evidence>
<proteinExistence type="predicted"/>
<dbReference type="PANTHER" id="PTHR34473">
    <property type="entry name" value="UPF0699 TRANSMEMBRANE PROTEIN YDBS"/>
    <property type="match status" value="1"/>
</dbReference>
<feature type="transmembrane region" description="Helical" evidence="1">
    <location>
        <begin position="21"/>
        <end position="40"/>
    </location>
</feature>
<dbReference type="RefSeq" id="WP_289545518.1">
    <property type="nucleotide sequence ID" value="NZ_JAUDDZ010000012.1"/>
</dbReference>
<protein>
    <submittedName>
        <fullName evidence="3">PH domain-containing protein</fullName>
    </submittedName>
</protein>
<gene>
    <name evidence="3" type="ORF">QUW28_08185</name>
</gene>
<keyword evidence="4" id="KW-1185">Reference proteome</keyword>
<organism evidence="3 4">
    <name type="scientific">Enorma phocaeensis</name>
    <dbReference type="NCBI Taxonomy" id="1871019"/>
    <lineage>
        <taxon>Bacteria</taxon>
        <taxon>Bacillati</taxon>
        <taxon>Actinomycetota</taxon>
        <taxon>Coriobacteriia</taxon>
        <taxon>Coriobacteriales</taxon>
        <taxon>Coriobacteriaceae</taxon>
        <taxon>Enorma</taxon>
    </lineage>
</organism>
<reference evidence="4" key="1">
    <citation type="submission" date="2023-06" db="EMBL/GenBank/DDBJ databases">
        <title>Identification and characterization of horizontal gene transfer across gut microbiota members of farm animals based on homology search.</title>
        <authorList>
            <person name="Zeman M."/>
            <person name="Kubasova T."/>
            <person name="Jahodarova E."/>
            <person name="Nykrynova M."/>
            <person name="Rychlik I."/>
        </authorList>
    </citation>
    <scope>NUCLEOTIDE SEQUENCE [LARGE SCALE GENOMIC DNA]</scope>
    <source>
        <strain evidence="4">154_Feed</strain>
    </source>
</reference>
<evidence type="ECO:0000313" key="4">
    <source>
        <dbReference type="Proteomes" id="UP001529421"/>
    </source>
</evidence>
<evidence type="ECO:0000259" key="2">
    <source>
        <dbReference type="Pfam" id="PF03703"/>
    </source>
</evidence>
<dbReference type="PANTHER" id="PTHR34473:SF2">
    <property type="entry name" value="UPF0699 TRANSMEMBRANE PROTEIN YDBT"/>
    <property type="match status" value="1"/>
</dbReference>
<dbReference type="EMBL" id="JAUDDZ010000012">
    <property type="protein sequence ID" value="MDM8275463.1"/>
    <property type="molecule type" value="Genomic_DNA"/>
</dbReference>
<sequence>MEFPSRRLDQRMLRVWYASSLALIAGTVVVGAAATLAVRWFEGPLLIPLIITAALVVIELADMAISPRVEYATWRFDVTPTEVDLYHGVFVKKRVIVPLVRVQHVETKQGPFLKANGLAAVRISTAGESFEIPGLEADDANTLRDRVAELARLAKEDV</sequence>
<accession>A0ABT7VAD1</accession>
<dbReference type="Pfam" id="PF03703">
    <property type="entry name" value="bPH_2"/>
    <property type="match status" value="1"/>
</dbReference>
<feature type="domain" description="YdbS-like PH" evidence="2">
    <location>
        <begin position="71"/>
        <end position="146"/>
    </location>
</feature>
<dbReference type="Proteomes" id="UP001529421">
    <property type="component" value="Unassembled WGS sequence"/>
</dbReference>
<comment type="caution">
    <text evidence="3">The sequence shown here is derived from an EMBL/GenBank/DDBJ whole genome shotgun (WGS) entry which is preliminary data.</text>
</comment>
<keyword evidence="1" id="KW-0812">Transmembrane</keyword>
<feature type="transmembrane region" description="Helical" evidence="1">
    <location>
        <begin position="46"/>
        <end position="65"/>
    </location>
</feature>
<dbReference type="InterPro" id="IPR005182">
    <property type="entry name" value="YdbS-like_PH"/>
</dbReference>
<name>A0ABT7VAD1_9ACTN</name>
<keyword evidence="1" id="KW-0472">Membrane</keyword>
<keyword evidence="1" id="KW-1133">Transmembrane helix</keyword>
<evidence type="ECO:0000256" key="1">
    <source>
        <dbReference type="SAM" id="Phobius"/>
    </source>
</evidence>